<evidence type="ECO:0000259" key="1">
    <source>
        <dbReference type="Pfam" id="PF13649"/>
    </source>
</evidence>
<dbReference type="InterPro" id="IPR041698">
    <property type="entry name" value="Methyltransf_25"/>
</dbReference>
<dbReference type="SUPFAM" id="SSF53335">
    <property type="entry name" value="S-adenosyl-L-methionine-dependent methyltransferases"/>
    <property type="match status" value="1"/>
</dbReference>
<feature type="domain" description="Methyltransferase" evidence="1">
    <location>
        <begin position="79"/>
        <end position="169"/>
    </location>
</feature>
<evidence type="ECO:0000313" key="2">
    <source>
        <dbReference type="EMBL" id="TKY87448.1"/>
    </source>
</evidence>
<reference evidence="2 3" key="1">
    <citation type="submission" date="2019-05" db="EMBL/GenBank/DDBJ databases">
        <title>Sporisorium graminicola CBS 10092 draft sequencing and annotation.</title>
        <authorList>
            <person name="Solano-Gonzalez S."/>
            <person name="Caddick M.X."/>
            <person name="Darby A."/>
        </authorList>
    </citation>
    <scope>NUCLEOTIDE SEQUENCE [LARGE SCALE GENOMIC DNA]</scope>
    <source>
        <strain evidence="2 3">CBS 10092</strain>
    </source>
</reference>
<organism evidence="2 3">
    <name type="scientific">Sporisorium graminicola</name>
    <dbReference type="NCBI Taxonomy" id="280036"/>
    <lineage>
        <taxon>Eukaryota</taxon>
        <taxon>Fungi</taxon>
        <taxon>Dikarya</taxon>
        <taxon>Basidiomycota</taxon>
        <taxon>Ustilaginomycotina</taxon>
        <taxon>Ustilaginomycetes</taxon>
        <taxon>Ustilaginales</taxon>
        <taxon>Ustilaginaceae</taxon>
        <taxon>Sporisorium</taxon>
    </lineage>
</organism>
<comment type="caution">
    <text evidence="2">The sequence shown here is derived from an EMBL/GenBank/DDBJ whole genome shotgun (WGS) entry which is preliminary data.</text>
</comment>
<dbReference type="AlphaFoldDB" id="A0A4U7KVN1"/>
<dbReference type="PANTHER" id="PTHR43591:SF24">
    <property type="entry name" value="2-METHOXY-6-POLYPRENYL-1,4-BENZOQUINOL METHYLASE, MITOCHONDRIAL"/>
    <property type="match status" value="1"/>
</dbReference>
<dbReference type="Proteomes" id="UP000306050">
    <property type="component" value="Chromosome SGRAM_22"/>
</dbReference>
<dbReference type="Pfam" id="PF13649">
    <property type="entry name" value="Methyltransf_25"/>
    <property type="match status" value="1"/>
</dbReference>
<name>A0A4U7KVN1_9BASI</name>
<sequence length="303" mass="33909">MSDKKEANKTNIVLGLSGVAGTNQRFYHSNEKSIYALPADKNEFDRLEKQHRMILHLFNGPISATVVRKQLGVGEKLKILDVGCGPGSWAKQVAKEFPNAQVFATDFVESFKDEDGVPVQFAQGNVLEQLPYSDSTFDFVHMRFFTGALKKDEWAVAAAELYRVVKQGGWVQLVEPDGELRSLIATSELLADWNERGMRGALAKRGGDPLAGNHLDDLLRQSGFTSVEKHIRSAPMYRREGNEELGELMQHDYVALIKTLAPVLCVSWDITPDEMVQWGQRVVDECTRLEAFHNFVTATAQKP</sequence>
<dbReference type="CDD" id="cd02440">
    <property type="entry name" value="AdoMet_MTases"/>
    <property type="match status" value="1"/>
</dbReference>
<proteinExistence type="predicted"/>
<keyword evidence="3" id="KW-1185">Reference proteome</keyword>
<dbReference type="OrthoDB" id="184880at2759"/>
<dbReference type="InterPro" id="IPR029063">
    <property type="entry name" value="SAM-dependent_MTases_sf"/>
</dbReference>
<dbReference type="Gene3D" id="3.40.50.150">
    <property type="entry name" value="Vaccinia Virus protein VP39"/>
    <property type="match status" value="1"/>
</dbReference>
<dbReference type="KEGG" id="sgra:EX895_004126"/>
<accession>A0A4U7KVN1</accession>
<dbReference type="GeneID" id="40727021"/>
<dbReference type="PANTHER" id="PTHR43591">
    <property type="entry name" value="METHYLTRANSFERASE"/>
    <property type="match status" value="1"/>
</dbReference>
<dbReference type="GO" id="GO:0008168">
    <property type="term" value="F:methyltransferase activity"/>
    <property type="evidence" value="ECO:0007669"/>
    <property type="project" value="TreeGrafter"/>
</dbReference>
<evidence type="ECO:0000313" key="3">
    <source>
        <dbReference type="Proteomes" id="UP000306050"/>
    </source>
</evidence>
<protein>
    <recommendedName>
        <fullName evidence="1">Methyltransferase domain-containing protein</fullName>
    </recommendedName>
</protein>
<dbReference type="RefSeq" id="XP_029739433.1">
    <property type="nucleotide sequence ID" value="XM_029884723.1"/>
</dbReference>
<gene>
    <name evidence="2" type="ORF">EX895_004126</name>
</gene>
<dbReference type="EMBL" id="SRRM01000014">
    <property type="protein sequence ID" value="TKY87448.1"/>
    <property type="molecule type" value="Genomic_DNA"/>
</dbReference>